<keyword evidence="6" id="KW-1133">Transmembrane helix</keyword>
<protein>
    <recommendedName>
        <fullName evidence="7">Thioredoxin domain-containing protein</fullName>
    </recommendedName>
</protein>
<sequence>MENESFDEEASSSRGGQSTYVVPGAILIAGVLIAGAVLYTDKSPAPAAGIEAAAIAPQIPAISESMIQALADDDPFLGDPSAPVTVVEFGDFQCPFCGKFFEAAEQDIIKTYVKTGKVKFVFRDFPLNSIHEEAQKSAEAAVCAHEQGQFWKYHDLMFGRQGQLSLKNYKAWAREIGLKTAQFDQCLDSGKYAAEIEKDLQDGIQAGVSGTPATFVNGRLISGAVPFAGQYRDENGIMQPGFQMVIEEALQKAGQ</sequence>
<dbReference type="InterPro" id="IPR012336">
    <property type="entry name" value="Thioredoxin-like_fold"/>
</dbReference>
<evidence type="ECO:0000259" key="7">
    <source>
        <dbReference type="PROSITE" id="PS51352"/>
    </source>
</evidence>
<evidence type="ECO:0000256" key="2">
    <source>
        <dbReference type="ARBA" id="ARBA00022729"/>
    </source>
</evidence>
<dbReference type="Gene3D" id="3.40.30.10">
    <property type="entry name" value="Glutaredoxin"/>
    <property type="match status" value="1"/>
</dbReference>
<dbReference type="Proteomes" id="UP000178510">
    <property type="component" value="Unassembled WGS sequence"/>
</dbReference>
<dbReference type="AlphaFoldDB" id="A0A1G2KZU9"/>
<keyword evidence="6" id="KW-0472">Membrane</keyword>
<evidence type="ECO:0000256" key="5">
    <source>
        <dbReference type="ARBA" id="ARBA00023284"/>
    </source>
</evidence>
<dbReference type="Pfam" id="PF13462">
    <property type="entry name" value="Thioredoxin_4"/>
    <property type="match status" value="1"/>
</dbReference>
<feature type="domain" description="Thioredoxin" evidence="7">
    <location>
        <begin position="53"/>
        <end position="255"/>
    </location>
</feature>
<keyword evidence="5" id="KW-0676">Redox-active center</keyword>
<dbReference type="PANTHER" id="PTHR13887">
    <property type="entry name" value="GLUTATHIONE S-TRANSFERASE KAPPA"/>
    <property type="match status" value="1"/>
</dbReference>
<comment type="similarity">
    <text evidence="1">Belongs to the thioredoxin family. DsbA subfamily.</text>
</comment>
<dbReference type="GO" id="GO:0016491">
    <property type="term" value="F:oxidoreductase activity"/>
    <property type="evidence" value="ECO:0007669"/>
    <property type="project" value="UniProtKB-KW"/>
</dbReference>
<gene>
    <name evidence="8" type="ORF">A3J58_03370</name>
</gene>
<keyword evidence="2" id="KW-0732">Signal</keyword>
<evidence type="ECO:0000256" key="3">
    <source>
        <dbReference type="ARBA" id="ARBA00023002"/>
    </source>
</evidence>
<dbReference type="STRING" id="1802274.A3J58_03370"/>
<dbReference type="SUPFAM" id="SSF52833">
    <property type="entry name" value="Thioredoxin-like"/>
    <property type="match status" value="1"/>
</dbReference>
<organism evidence="8 9">
    <name type="scientific">Candidatus Sungbacteria bacterium RIFCSPHIGHO2_02_FULL_52_23</name>
    <dbReference type="NCBI Taxonomy" id="1802274"/>
    <lineage>
        <taxon>Bacteria</taxon>
        <taxon>Candidatus Sungiibacteriota</taxon>
    </lineage>
</organism>
<comment type="caution">
    <text evidence="8">The sequence shown here is derived from an EMBL/GenBank/DDBJ whole genome shotgun (WGS) entry which is preliminary data.</text>
</comment>
<dbReference type="InterPro" id="IPR013766">
    <property type="entry name" value="Thioredoxin_domain"/>
</dbReference>
<dbReference type="EMBL" id="MHQM01000014">
    <property type="protein sequence ID" value="OHA04032.1"/>
    <property type="molecule type" value="Genomic_DNA"/>
</dbReference>
<evidence type="ECO:0000256" key="6">
    <source>
        <dbReference type="SAM" id="Phobius"/>
    </source>
</evidence>
<dbReference type="PROSITE" id="PS51352">
    <property type="entry name" value="THIOREDOXIN_2"/>
    <property type="match status" value="1"/>
</dbReference>
<keyword evidence="4" id="KW-1015">Disulfide bond</keyword>
<keyword evidence="3" id="KW-0560">Oxidoreductase</keyword>
<evidence type="ECO:0000256" key="4">
    <source>
        <dbReference type="ARBA" id="ARBA00023157"/>
    </source>
</evidence>
<feature type="transmembrane region" description="Helical" evidence="6">
    <location>
        <begin position="20"/>
        <end position="39"/>
    </location>
</feature>
<name>A0A1G2KZU9_9BACT</name>
<evidence type="ECO:0000313" key="8">
    <source>
        <dbReference type="EMBL" id="OHA04032.1"/>
    </source>
</evidence>
<dbReference type="PANTHER" id="PTHR13887:SF14">
    <property type="entry name" value="DISULFIDE BOND FORMATION PROTEIN D"/>
    <property type="match status" value="1"/>
</dbReference>
<reference evidence="8 9" key="1">
    <citation type="journal article" date="2016" name="Nat. Commun.">
        <title>Thousands of microbial genomes shed light on interconnected biogeochemical processes in an aquifer system.</title>
        <authorList>
            <person name="Anantharaman K."/>
            <person name="Brown C.T."/>
            <person name="Hug L.A."/>
            <person name="Sharon I."/>
            <person name="Castelle C.J."/>
            <person name="Probst A.J."/>
            <person name="Thomas B.C."/>
            <person name="Singh A."/>
            <person name="Wilkins M.J."/>
            <person name="Karaoz U."/>
            <person name="Brodie E.L."/>
            <person name="Williams K.H."/>
            <person name="Hubbard S.S."/>
            <person name="Banfield J.F."/>
        </authorList>
    </citation>
    <scope>NUCLEOTIDE SEQUENCE [LARGE SCALE GENOMIC DNA]</scope>
</reference>
<proteinExistence type="inferred from homology"/>
<keyword evidence="6" id="KW-0812">Transmembrane</keyword>
<accession>A0A1G2KZU9</accession>
<evidence type="ECO:0000256" key="1">
    <source>
        <dbReference type="ARBA" id="ARBA00005791"/>
    </source>
</evidence>
<evidence type="ECO:0000313" key="9">
    <source>
        <dbReference type="Proteomes" id="UP000178510"/>
    </source>
</evidence>
<dbReference type="InterPro" id="IPR036249">
    <property type="entry name" value="Thioredoxin-like_sf"/>
</dbReference>